<keyword evidence="2" id="KW-0540">Nuclease</keyword>
<dbReference type="InterPro" id="IPR018228">
    <property type="entry name" value="DNase_TatD-rel_CS"/>
</dbReference>
<dbReference type="InterPro" id="IPR032466">
    <property type="entry name" value="Metal_Hydrolase"/>
</dbReference>
<organism evidence="7 8">
    <name type="scientific">Orchesella cincta</name>
    <name type="common">Springtail</name>
    <name type="synonym">Podura cincta</name>
    <dbReference type="NCBI Taxonomy" id="48709"/>
    <lineage>
        <taxon>Eukaryota</taxon>
        <taxon>Metazoa</taxon>
        <taxon>Ecdysozoa</taxon>
        <taxon>Arthropoda</taxon>
        <taxon>Hexapoda</taxon>
        <taxon>Collembola</taxon>
        <taxon>Entomobryomorpha</taxon>
        <taxon>Entomobryoidea</taxon>
        <taxon>Orchesellidae</taxon>
        <taxon>Orchesellinae</taxon>
        <taxon>Orchesella</taxon>
    </lineage>
</organism>
<name>A0A1D2NA11_ORCCI</name>
<dbReference type="SUPFAM" id="SSF51556">
    <property type="entry name" value="Metallo-dependent hydrolases"/>
    <property type="match status" value="1"/>
</dbReference>
<keyword evidence="4" id="KW-0378">Hydrolase</keyword>
<evidence type="ECO:0000256" key="3">
    <source>
        <dbReference type="ARBA" id="ARBA00022723"/>
    </source>
</evidence>
<evidence type="ECO:0000256" key="5">
    <source>
        <dbReference type="ARBA" id="ARBA00039767"/>
    </source>
</evidence>
<gene>
    <name evidence="7" type="ORF">Ocin01_04589</name>
</gene>
<protein>
    <recommendedName>
        <fullName evidence="5">Deoxyribonuclease TATDN1</fullName>
    </recommendedName>
</protein>
<evidence type="ECO:0000256" key="6">
    <source>
        <dbReference type="ARBA" id="ARBA00045223"/>
    </source>
</evidence>
<dbReference type="GO" id="GO:0046872">
    <property type="term" value="F:metal ion binding"/>
    <property type="evidence" value="ECO:0007669"/>
    <property type="project" value="UniProtKB-KW"/>
</dbReference>
<sequence>MLFVSLAKSIGSFRFCVTSSVLTLGGPGVGSFIWKPTFCFNRVSNLVVPIGRKWSSETGMADSTAAGSKLRLIDVGANLTDDMYSGMYNGSKKHEPDLDKVLDRAWAQGVDKIFVTAGNLEEAKRAVNVCKENDRLWSTVGVHPTRCSEFDTKSASPDEYIKELKAVLESSKGKIVALGEFGLDYERTQFCDVETQKKYFTLQLTELGAFSNLPLFLHCRAAAKDLHDILSANRNCFPRGGVVHSFDGTLEELNLFLELGLYIGINGCSLKTEENCKVVQEIPIDRLLLETDAPWCGIRPSHASSKFIKTKFDAAKKNWSENTMYKSRNEPQTLRNVLEAVAGIKELNEYELAETVYENTIKLFMS</sequence>
<evidence type="ECO:0000313" key="8">
    <source>
        <dbReference type="Proteomes" id="UP000094527"/>
    </source>
</evidence>
<comment type="similarity">
    <text evidence="1">Belongs to the metallo-dependent hydrolases superfamily. TatD-type hydrolase family.</text>
</comment>
<dbReference type="STRING" id="48709.A0A1D2NA11"/>
<comment type="caution">
    <text evidence="7">The sequence shown here is derived from an EMBL/GenBank/DDBJ whole genome shotgun (WGS) entry which is preliminary data.</text>
</comment>
<dbReference type="PANTHER" id="PTHR10060">
    <property type="entry name" value="TATD FAMILY DEOXYRIBONUCLEASE"/>
    <property type="match status" value="1"/>
</dbReference>
<dbReference type="Pfam" id="PF01026">
    <property type="entry name" value="TatD_DNase"/>
    <property type="match status" value="1"/>
</dbReference>
<dbReference type="AlphaFoldDB" id="A0A1D2NA11"/>
<dbReference type="OrthoDB" id="6079689at2759"/>
<reference evidence="7 8" key="1">
    <citation type="journal article" date="2016" name="Genome Biol. Evol.">
        <title>Gene Family Evolution Reflects Adaptation to Soil Environmental Stressors in the Genome of the Collembolan Orchesella cincta.</title>
        <authorList>
            <person name="Faddeeva-Vakhrusheva A."/>
            <person name="Derks M.F."/>
            <person name="Anvar S.Y."/>
            <person name="Agamennone V."/>
            <person name="Suring W."/>
            <person name="Smit S."/>
            <person name="van Straalen N.M."/>
            <person name="Roelofs D."/>
        </authorList>
    </citation>
    <scope>NUCLEOTIDE SEQUENCE [LARGE SCALE GENOMIC DNA]</scope>
    <source>
        <tissue evidence="7">Mixed pool</tissue>
    </source>
</reference>
<evidence type="ECO:0000256" key="1">
    <source>
        <dbReference type="ARBA" id="ARBA00009275"/>
    </source>
</evidence>
<dbReference type="GO" id="GO:0008296">
    <property type="term" value="F:3'-5'-DNA exonuclease activity"/>
    <property type="evidence" value="ECO:0007669"/>
    <property type="project" value="TreeGrafter"/>
</dbReference>
<comment type="function">
    <text evidence="6">Deoxyribonuclease which catalyzes (in vitro) the decatenation of kinetoplast DNA, which are circular DNA catenated to each other, producing linear DNA molecules. Plays an important role in chromosomal segregation and cell cycle progression during eye development probably via its DNA decatenation activity.</text>
</comment>
<evidence type="ECO:0000313" key="7">
    <source>
        <dbReference type="EMBL" id="ODN02090.1"/>
    </source>
</evidence>
<dbReference type="Proteomes" id="UP000094527">
    <property type="component" value="Unassembled WGS sequence"/>
</dbReference>
<accession>A0A1D2NA11</accession>
<proteinExistence type="inferred from homology"/>
<dbReference type="InterPro" id="IPR001130">
    <property type="entry name" value="TatD-like"/>
</dbReference>
<dbReference type="OMA" id="YGGSQKH"/>
<dbReference type="EMBL" id="LJIJ01000125">
    <property type="protein sequence ID" value="ODN02090.1"/>
    <property type="molecule type" value="Genomic_DNA"/>
</dbReference>
<evidence type="ECO:0000256" key="4">
    <source>
        <dbReference type="ARBA" id="ARBA00022801"/>
    </source>
</evidence>
<keyword evidence="8" id="KW-1185">Reference proteome</keyword>
<dbReference type="PANTHER" id="PTHR10060:SF15">
    <property type="entry name" value="DEOXYRIBONUCLEASE TATDN1"/>
    <property type="match status" value="1"/>
</dbReference>
<dbReference type="PROSITE" id="PS01091">
    <property type="entry name" value="TATD_3"/>
    <property type="match status" value="1"/>
</dbReference>
<keyword evidence="3" id="KW-0479">Metal-binding</keyword>
<dbReference type="GO" id="GO:0005829">
    <property type="term" value="C:cytosol"/>
    <property type="evidence" value="ECO:0007669"/>
    <property type="project" value="TreeGrafter"/>
</dbReference>
<dbReference type="InterPro" id="IPR050891">
    <property type="entry name" value="TatD-type_Hydrolase"/>
</dbReference>
<dbReference type="CDD" id="cd01310">
    <property type="entry name" value="TatD_DNAse"/>
    <property type="match status" value="1"/>
</dbReference>
<dbReference type="Gene3D" id="3.20.20.140">
    <property type="entry name" value="Metal-dependent hydrolases"/>
    <property type="match status" value="1"/>
</dbReference>
<evidence type="ECO:0000256" key="2">
    <source>
        <dbReference type="ARBA" id="ARBA00022722"/>
    </source>
</evidence>